<dbReference type="InterPro" id="IPR019312">
    <property type="entry name" value="CNOT11"/>
</dbReference>
<evidence type="ECO:0000256" key="5">
    <source>
        <dbReference type="ARBA" id="ARBA00022490"/>
    </source>
</evidence>
<sequence>MGLSMEETRVVYSLLKSEQRPLDEIVAEFSSKITRPRLYAVSYYLLLILKEKKMLKSTERLIAFTILRQIYSSQQSSANPFLTSLINAACDEEAGKCERAFVLQLLGLTGTGGNEFLKQSVANYIKVFDPSAHAFPQQEQLQHQYCDKVHPEPHKCLFEDVSMKNIILDPDVPPNCDASSQEFDLQPGAKFKLGSGDRDEILMELLSSFSLEGISPQWNRPRPPILPIQDGELVWLNPDNSHELVWDHGMCADTSRGAAVKDLITKALKGPLAPSHQEQVLVELAHDPKLVYHCGVTPRKLPELVENNPLIAVEVLTKLINSPEIADYFTILVNMDMSLHSMEVVNRLTTAVELPKEFVRMYITNCISSCENIKDKYMQNRLVRLVCVFLQSLIRNRIIDVKDLFIEVQAFCIEFSRIREAAGLFRLLKGLENQGTSSCAWAGQGEKTR</sequence>
<dbReference type="PANTHER" id="PTHR15975">
    <property type="entry name" value="CCR4-NOT TRANSCRIPTION COMPLEX SUBUNIT 11"/>
    <property type="match status" value="1"/>
</dbReference>
<evidence type="ECO:0000256" key="9">
    <source>
        <dbReference type="ARBA" id="ARBA00023242"/>
    </source>
</evidence>
<comment type="similarity">
    <text evidence="3">Belongs to the CNOT11 family.</text>
</comment>
<comment type="subcellular location">
    <subcellularLocation>
        <location evidence="2">Cytoplasm</location>
    </subcellularLocation>
    <subcellularLocation>
        <location evidence="1">Nucleus</location>
    </subcellularLocation>
</comment>
<evidence type="ECO:0000313" key="10">
    <source>
        <dbReference type="EMBL" id="MBX11560.1"/>
    </source>
</evidence>
<organism evidence="10">
    <name type="scientific">Rhizophora mucronata</name>
    <name type="common">Asiatic mangrove</name>
    <dbReference type="NCBI Taxonomy" id="61149"/>
    <lineage>
        <taxon>Eukaryota</taxon>
        <taxon>Viridiplantae</taxon>
        <taxon>Streptophyta</taxon>
        <taxon>Embryophyta</taxon>
        <taxon>Tracheophyta</taxon>
        <taxon>Spermatophyta</taxon>
        <taxon>Magnoliopsida</taxon>
        <taxon>eudicotyledons</taxon>
        <taxon>Gunneridae</taxon>
        <taxon>Pentapetalae</taxon>
        <taxon>rosids</taxon>
        <taxon>fabids</taxon>
        <taxon>Malpighiales</taxon>
        <taxon>Rhizophoraceae</taxon>
        <taxon>Rhizophora</taxon>
    </lineage>
</organism>
<evidence type="ECO:0000256" key="4">
    <source>
        <dbReference type="ARBA" id="ARBA00014872"/>
    </source>
</evidence>
<dbReference type="Pfam" id="PF10155">
    <property type="entry name" value="CNOT11"/>
    <property type="match status" value="1"/>
</dbReference>
<evidence type="ECO:0000256" key="8">
    <source>
        <dbReference type="ARBA" id="ARBA00023163"/>
    </source>
</evidence>
<dbReference type="EMBL" id="GGEC01031076">
    <property type="protein sequence ID" value="MBX11560.1"/>
    <property type="molecule type" value="Transcribed_RNA"/>
</dbReference>
<dbReference type="AlphaFoldDB" id="A0A2P2L0Q5"/>
<protein>
    <recommendedName>
        <fullName evidence="4">CCR4-NOT transcription complex subunit 11</fullName>
    </recommendedName>
</protein>
<accession>A0A2P2L0Q5</accession>
<reference evidence="10" key="1">
    <citation type="submission" date="2018-02" db="EMBL/GenBank/DDBJ databases">
        <title>Rhizophora mucronata_Transcriptome.</title>
        <authorList>
            <person name="Meera S.P."/>
            <person name="Sreeshan A."/>
            <person name="Augustine A."/>
        </authorList>
    </citation>
    <scope>NUCLEOTIDE SEQUENCE</scope>
    <source>
        <tissue evidence="10">Leaf</tissue>
    </source>
</reference>
<dbReference type="GO" id="GO:0005737">
    <property type="term" value="C:cytoplasm"/>
    <property type="evidence" value="ECO:0007669"/>
    <property type="project" value="UniProtKB-SubCell"/>
</dbReference>
<dbReference type="GO" id="GO:0030014">
    <property type="term" value="C:CCR4-NOT complex"/>
    <property type="evidence" value="ECO:0007669"/>
    <property type="project" value="InterPro"/>
</dbReference>
<keyword evidence="8" id="KW-0804">Transcription</keyword>
<keyword evidence="9" id="KW-0539">Nucleus</keyword>
<dbReference type="PANTHER" id="PTHR15975:SF0">
    <property type="entry name" value="CCR4-NOT TRANSCRIPTION COMPLEX SUBUNIT 11"/>
    <property type="match status" value="1"/>
</dbReference>
<evidence type="ECO:0000256" key="1">
    <source>
        <dbReference type="ARBA" id="ARBA00004123"/>
    </source>
</evidence>
<dbReference type="GO" id="GO:0031047">
    <property type="term" value="P:regulatory ncRNA-mediated gene silencing"/>
    <property type="evidence" value="ECO:0007669"/>
    <property type="project" value="UniProtKB-KW"/>
</dbReference>
<proteinExistence type="inferred from homology"/>
<keyword evidence="6" id="KW-0805">Transcription regulation</keyword>
<evidence type="ECO:0000256" key="3">
    <source>
        <dbReference type="ARBA" id="ARBA00008030"/>
    </source>
</evidence>
<evidence type="ECO:0000256" key="7">
    <source>
        <dbReference type="ARBA" id="ARBA00023158"/>
    </source>
</evidence>
<dbReference type="GO" id="GO:0005634">
    <property type="term" value="C:nucleus"/>
    <property type="evidence" value="ECO:0007669"/>
    <property type="project" value="UniProtKB-SubCell"/>
</dbReference>
<name>A0A2P2L0Q5_RHIMU</name>
<keyword evidence="5" id="KW-0963">Cytoplasm</keyword>
<evidence type="ECO:0000256" key="6">
    <source>
        <dbReference type="ARBA" id="ARBA00023015"/>
    </source>
</evidence>
<keyword evidence="7" id="KW-0943">RNA-mediated gene silencing</keyword>
<evidence type="ECO:0000256" key="2">
    <source>
        <dbReference type="ARBA" id="ARBA00004496"/>
    </source>
</evidence>